<reference evidence="2 3" key="1">
    <citation type="journal article" date="2020" name="ISME J.">
        <title>Comparative genomics reveals insights into cyanobacterial evolution and habitat adaptation.</title>
        <authorList>
            <person name="Chen M.Y."/>
            <person name="Teng W.K."/>
            <person name="Zhao L."/>
            <person name="Hu C.X."/>
            <person name="Zhou Y.K."/>
            <person name="Han B.P."/>
            <person name="Song L.R."/>
            <person name="Shu W.S."/>
        </authorList>
    </citation>
    <scope>NUCLEOTIDE SEQUENCE [LARGE SCALE GENOMIC DNA]</scope>
    <source>
        <strain evidence="2 3">FACHB-838</strain>
    </source>
</reference>
<dbReference type="RefSeq" id="WP_190947628.1">
    <property type="nucleotide sequence ID" value="NZ_JACJSI010000626.1"/>
</dbReference>
<proteinExistence type="predicted"/>
<protein>
    <submittedName>
        <fullName evidence="2">Uncharacterized protein</fullName>
    </submittedName>
</protein>
<dbReference type="EMBL" id="JACJSI010000626">
    <property type="protein sequence ID" value="MBD2537000.1"/>
    <property type="molecule type" value="Genomic_DNA"/>
</dbReference>
<organism evidence="2 3">
    <name type="scientific">Nostoc flagelliforme FACHB-838</name>
    <dbReference type="NCBI Taxonomy" id="2692904"/>
    <lineage>
        <taxon>Bacteria</taxon>
        <taxon>Bacillati</taxon>
        <taxon>Cyanobacteriota</taxon>
        <taxon>Cyanophyceae</taxon>
        <taxon>Nostocales</taxon>
        <taxon>Nostocaceae</taxon>
        <taxon>Nostoc</taxon>
    </lineage>
</organism>
<name>A0ABR8E911_9NOSO</name>
<gene>
    <name evidence="2" type="ORF">H6G97_50500</name>
</gene>
<keyword evidence="1" id="KW-0472">Membrane</keyword>
<feature type="transmembrane region" description="Helical" evidence="1">
    <location>
        <begin position="45"/>
        <end position="63"/>
    </location>
</feature>
<sequence length="135" mass="14672">MNKKQLILNCAIAVFAFSNTLSGSLLVFGQKKPNYFNITIPASAARLAFGLGMLGTGLTMLLASRIEAVEIGDLLQSKPISFPCSCCRYYHGSSYGGVTLNCAIHPHGCEGSQCPDWQAFNHLNLEEQENDINSR</sequence>
<dbReference type="Proteomes" id="UP000623440">
    <property type="component" value="Unassembled WGS sequence"/>
</dbReference>
<keyword evidence="1" id="KW-1133">Transmembrane helix</keyword>
<evidence type="ECO:0000313" key="2">
    <source>
        <dbReference type="EMBL" id="MBD2537000.1"/>
    </source>
</evidence>
<comment type="caution">
    <text evidence="2">The sequence shown here is derived from an EMBL/GenBank/DDBJ whole genome shotgun (WGS) entry which is preliminary data.</text>
</comment>
<keyword evidence="1" id="KW-0812">Transmembrane</keyword>
<keyword evidence="3" id="KW-1185">Reference proteome</keyword>
<evidence type="ECO:0000256" key="1">
    <source>
        <dbReference type="SAM" id="Phobius"/>
    </source>
</evidence>
<accession>A0ABR8E911</accession>
<evidence type="ECO:0000313" key="3">
    <source>
        <dbReference type="Proteomes" id="UP000623440"/>
    </source>
</evidence>